<dbReference type="Pfam" id="PF00005">
    <property type="entry name" value="ABC_tran"/>
    <property type="match status" value="2"/>
</dbReference>
<dbReference type="InterPro" id="IPR052156">
    <property type="entry name" value="BCAA_Transport_ATP-bd_LivF"/>
</dbReference>
<dbReference type="InterPro" id="IPR003439">
    <property type="entry name" value="ABC_transporter-like_ATP-bd"/>
</dbReference>
<dbReference type="EMBL" id="QKQS01000006">
    <property type="protein sequence ID" value="PZA13353.1"/>
    <property type="molecule type" value="Genomic_DNA"/>
</dbReference>
<evidence type="ECO:0000313" key="9">
    <source>
        <dbReference type="Proteomes" id="UP000248134"/>
    </source>
</evidence>
<dbReference type="SUPFAM" id="SSF52540">
    <property type="entry name" value="P-loop containing nucleoside triphosphate hydrolases"/>
    <property type="match status" value="2"/>
</dbReference>
<comment type="caution">
    <text evidence="8">The sequence shown here is derived from an EMBL/GenBank/DDBJ whole genome shotgun (WGS) entry which is preliminary data.</text>
</comment>
<dbReference type="PANTHER" id="PTHR43820">
    <property type="entry name" value="HIGH-AFFINITY BRANCHED-CHAIN AMINO ACID TRANSPORT ATP-BINDING PROTEIN LIVF"/>
    <property type="match status" value="1"/>
</dbReference>
<feature type="domain" description="ABC transporter" evidence="7">
    <location>
        <begin position="12"/>
        <end position="248"/>
    </location>
</feature>
<evidence type="ECO:0000313" key="8">
    <source>
        <dbReference type="EMBL" id="PZA13353.1"/>
    </source>
</evidence>
<evidence type="ECO:0000256" key="2">
    <source>
        <dbReference type="ARBA" id="ARBA00022448"/>
    </source>
</evidence>
<dbReference type="GO" id="GO:0005524">
    <property type="term" value="F:ATP binding"/>
    <property type="evidence" value="ECO:0007669"/>
    <property type="project" value="UniProtKB-KW"/>
</dbReference>
<dbReference type="RefSeq" id="WP_110784527.1">
    <property type="nucleotide sequence ID" value="NZ_QKQS01000006.1"/>
</dbReference>
<name>A0A323UMP3_RHOPL</name>
<evidence type="ECO:0000256" key="1">
    <source>
        <dbReference type="ARBA" id="ARBA00005417"/>
    </source>
</evidence>
<gene>
    <name evidence="8" type="ORF">DNX69_02985</name>
</gene>
<reference evidence="8 9" key="1">
    <citation type="submission" date="2018-06" db="EMBL/GenBank/DDBJ databases">
        <title>Draft Whole-Genome Sequence of the purple photosynthetic bacterium Rhodospeudomonas palustris XCP.</title>
        <authorList>
            <person name="Rayyan A."/>
            <person name="Meyer T.E."/>
            <person name="Kyndt J.A."/>
        </authorList>
    </citation>
    <scope>NUCLEOTIDE SEQUENCE [LARGE SCALE GENOMIC DNA]</scope>
    <source>
        <strain evidence="8 9">XCP</strain>
    </source>
</reference>
<dbReference type="InterPro" id="IPR003593">
    <property type="entry name" value="AAA+_ATPase"/>
</dbReference>
<sequence length="494" mass="53712">MDAVSGNFAPTLEVRGLTKRFGGLTAVKNLSFDLRAGEIFGLIGPNGSGKSTAMKSIMGIERPTAGEVVFQGEDVAGLPAHKIARKGFGMVFQHSRPLNRQTVLENIMVALLPDSLLALFHDRALVERAEAIAERVGLGAVMRRKPPTLPFADLRRLELAKAIARDPKVVLVDEPFAGLTLAEVGTFSELIAGFRDEGRAVLLVDHNVKSVAALVDRVLAMYLGEEICTGAASEVMKNETVRRVYLGGAIETSARPETSFHDKRPLLQVENVNVFYGKAQALENVSIHVHESEFVSVVGLNGAGKTTLFNTISGLLPYTGAIKRGGEALRGTSAAKIARDGIVQCPESRELFGEMTVRENLDLGGYHLADDVRDKQIEWLFELFPILRERHGQLAQTLSGGEQQMLAIGRALMMQPKILILDEPTLGLAPVILEQLSKALEKLRQTSSITVLLGEQNVTFALPHADRVYVLEHARIVWEGDPARFAAEAGEGYL</sequence>
<keyword evidence="4 8" id="KW-0067">ATP-binding</keyword>
<dbReference type="InterPro" id="IPR027417">
    <property type="entry name" value="P-loop_NTPase"/>
</dbReference>
<dbReference type="PROSITE" id="PS00211">
    <property type="entry name" value="ABC_TRANSPORTER_1"/>
    <property type="match status" value="1"/>
</dbReference>
<keyword evidence="3" id="KW-0547">Nucleotide-binding</keyword>
<dbReference type="SMART" id="SM00382">
    <property type="entry name" value="AAA"/>
    <property type="match status" value="2"/>
</dbReference>
<comment type="function">
    <text evidence="6">Involved in beta-(1--&gt;2)glucan export. Transmembrane domains (TMD) form a pore in the inner membrane and the ATP-binding domain (NBD) is responsible for energy generation.</text>
</comment>
<evidence type="ECO:0000256" key="6">
    <source>
        <dbReference type="ARBA" id="ARBA00024722"/>
    </source>
</evidence>
<organism evidence="8 9">
    <name type="scientific">Rhodopseudomonas palustris</name>
    <dbReference type="NCBI Taxonomy" id="1076"/>
    <lineage>
        <taxon>Bacteria</taxon>
        <taxon>Pseudomonadati</taxon>
        <taxon>Pseudomonadota</taxon>
        <taxon>Alphaproteobacteria</taxon>
        <taxon>Hyphomicrobiales</taxon>
        <taxon>Nitrobacteraceae</taxon>
        <taxon>Rhodopseudomonas</taxon>
    </lineage>
</organism>
<accession>A0A323UMP3</accession>
<dbReference type="InterPro" id="IPR017871">
    <property type="entry name" value="ABC_transporter-like_CS"/>
</dbReference>
<evidence type="ECO:0000256" key="3">
    <source>
        <dbReference type="ARBA" id="ARBA00022741"/>
    </source>
</evidence>
<evidence type="ECO:0000259" key="7">
    <source>
        <dbReference type="PROSITE" id="PS50893"/>
    </source>
</evidence>
<comment type="similarity">
    <text evidence="1">Belongs to the ABC transporter superfamily.</text>
</comment>
<dbReference type="OrthoDB" id="9805029at2"/>
<dbReference type="GO" id="GO:0016887">
    <property type="term" value="F:ATP hydrolysis activity"/>
    <property type="evidence" value="ECO:0007669"/>
    <property type="project" value="InterPro"/>
</dbReference>
<evidence type="ECO:0000256" key="4">
    <source>
        <dbReference type="ARBA" id="ARBA00022840"/>
    </source>
</evidence>
<proteinExistence type="inferred from homology"/>
<feature type="domain" description="ABC transporter" evidence="7">
    <location>
        <begin position="267"/>
        <end position="494"/>
    </location>
</feature>
<dbReference type="GO" id="GO:0015807">
    <property type="term" value="P:L-amino acid transport"/>
    <property type="evidence" value="ECO:0007669"/>
    <property type="project" value="TreeGrafter"/>
</dbReference>
<dbReference type="CDD" id="cd03224">
    <property type="entry name" value="ABC_TM1139_LivF_branched"/>
    <property type="match status" value="1"/>
</dbReference>
<dbReference type="GO" id="GO:0015658">
    <property type="term" value="F:branched-chain amino acid transmembrane transporter activity"/>
    <property type="evidence" value="ECO:0007669"/>
    <property type="project" value="TreeGrafter"/>
</dbReference>
<keyword evidence="5" id="KW-0029">Amino-acid transport</keyword>
<dbReference type="PANTHER" id="PTHR43820:SF4">
    <property type="entry name" value="HIGH-AFFINITY BRANCHED-CHAIN AMINO ACID TRANSPORT ATP-BINDING PROTEIN LIVF"/>
    <property type="match status" value="1"/>
</dbReference>
<dbReference type="AlphaFoldDB" id="A0A323UMP3"/>
<dbReference type="CDD" id="cd03219">
    <property type="entry name" value="ABC_Mj1267_LivG_branched"/>
    <property type="match status" value="1"/>
</dbReference>
<keyword evidence="2" id="KW-0813">Transport</keyword>
<dbReference type="Gene3D" id="3.40.50.300">
    <property type="entry name" value="P-loop containing nucleotide triphosphate hydrolases"/>
    <property type="match status" value="2"/>
</dbReference>
<dbReference type="Proteomes" id="UP000248134">
    <property type="component" value="Unassembled WGS sequence"/>
</dbReference>
<evidence type="ECO:0000256" key="5">
    <source>
        <dbReference type="ARBA" id="ARBA00022970"/>
    </source>
</evidence>
<dbReference type="PROSITE" id="PS50893">
    <property type="entry name" value="ABC_TRANSPORTER_2"/>
    <property type="match status" value="2"/>
</dbReference>
<protein>
    <submittedName>
        <fullName evidence="8">ABC transporter ATP-binding protein</fullName>
    </submittedName>
</protein>